<feature type="chain" id="PRO_5040839529" evidence="1">
    <location>
        <begin position="21"/>
        <end position="142"/>
    </location>
</feature>
<keyword evidence="1" id="KW-0732">Signal</keyword>
<sequence>MHLALKASAVCAALAVGFFASDILSVFNQQSGSKPIDDYCVLSTEGCTQQNVTMSLNSDIAKPLVPIQVTIEWPNAQSDVLSLDMQGHEMDMGTAKYRLTRTQGDQFQGEIILPVCTQEQMTWLGTLSDGNQDVFPAIRMEQ</sequence>
<accession>A0A9X3CE57</accession>
<evidence type="ECO:0000313" key="3">
    <source>
        <dbReference type="Proteomes" id="UP001155586"/>
    </source>
</evidence>
<keyword evidence="3" id="KW-1185">Reference proteome</keyword>
<evidence type="ECO:0000256" key="1">
    <source>
        <dbReference type="SAM" id="SignalP"/>
    </source>
</evidence>
<name>A0A9X3CE57_9VIBR</name>
<feature type="signal peptide" evidence="1">
    <location>
        <begin position="1"/>
        <end position="20"/>
    </location>
</feature>
<reference evidence="2" key="1">
    <citation type="submission" date="2022-02" db="EMBL/GenBank/DDBJ databases">
        <title>Vibrio sp. nov., a new bacterium isolated from Bohai sea, China.</title>
        <authorList>
            <person name="Yuan Y."/>
        </authorList>
    </citation>
    <scope>NUCLEOTIDE SEQUENCE</scope>
    <source>
        <strain evidence="2">DBSS07</strain>
    </source>
</reference>
<gene>
    <name evidence="2" type="ORF">MD483_09100</name>
</gene>
<dbReference type="RefSeq" id="WP_265687400.1">
    <property type="nucleotide sequence ID" value="NZ_JAKRRX010000041.1"/>
</dbReference>
<comment type="caution">
    <text evidence="2">The sequence shown here is derived from an EMBL/GenBank/DDBJ whole genome shotgun (WGS) entry which is preliminary data.</text>
</comment>
<proteinExistence type="predicted"/>
<evidence type="ECO:0000313" key="2">
    <source>
        <dbReference type="EMBL" id="MCW8333976.1"/>
    </source>
</evidence>
<protein>
    <submittedName>
        <fullName evidence="2">Uncharacterized protein</fullName>
    </submittedName>
</protein>
<dbReference type="AlphaFoldDB" id="A0A9X3CE57"/>
<dbReference type="Proteomes" id="UP001155586">
    <property type="component" value="Unassembled WGS sequence"/>
</dbReference>
<dbReference type="EMBL" id="JAKRRX010000041">
    <property type="protein sequence ID" value="MCW8333976.1"/>
    <property type="molecule type" value="Genomic_DNA"/>
</dbReference>
<organism evidence="2 3">
    <name type="scientific">Vibrio paucivorans</name>
    <dbReference type="NCBI Taxonomy" id="2829489"/>
    <lineage>
        <taxon>Bacteria</taxon>
        <taxon>Pseudomonadati</taxon>
        <taxon>Pseudomonadota</taxon>
        <taxon>Gammaproteobacteria</taxon>
        <taxon>Vibrionales</taxon>
        <taxon>Vibrionaceae</taxon>
        <taxon>Vibrio</taxon>
    </lineage>
</organism>